<dbReference type="EMBL" id="CP016070">
    <property type="protein sequence ID" value="AOW80809.1"/>
    <property type="molecule type" value="Genomic_DNA"/>
</dbReference>
<gene>
    <name evidence="3" type="ORF">HSR6_1707</name>
    <name evidence="2" type="ORF">HTSR_1638</name>
</gene>
<dbReference type="InterPro" id="IPR055959">
    <property type="entry name" value="DUF7537"/>
</dbReference>
<feature type="compositionally biased region" description="Low complexity" evidence="1">
    <location>
        <begin position="31"/>
        <end position="43"/>
    </location>
</feature>
<dbReference type="PROSITE" id="PS51257">
    <property type="entry name" value="PROKAR_LIPOPROTEIN"/>
    <property type="match status" value="1"/>
</dbReference>
<dbReference type="AlphaFoldDB" id="A0A1D8S645"/>
<dbReference type="KEGG" id="hhsr:HSR6_1707"/>
<dbReference type="RefSeq" id="WP_070365475.1">
    <property type="nucleotide sequence ID" value="NZ_CP016070.1"/>
</dbReference>
<dbReference type="Proteomes" id="UP000186165">
    <property type="component" value="Chromosome"/>
</dbReference>
<reference evidence="2 4" key="1">
    <citation type="submission" date="2016-06" db="EMBL/GenBank/DDBJ databases">
        <title>Discovery of anaerobic lithoheterotrophic haloarchaeon capable of sulfur respiration by hydrogen and formate.</title>
        <authorList>
            <person name="Sorokin D.Y."/>
            <person name="Kublanov I.V."/>
            <person name="Roman P."/>
            <person name="Sinninghe Damste J.S."/>
            <person name="Golyshin P.N."/>
            <person name="Rojo D."/>
            <person name="Ciordia S."/>
            <person name="Mena Md.C."/>
            <person name="Ferrer M."/>
            <person name="Smedile F."/>
            <person name="Messina E."/>
            <person name="La Cono V."/>
            <person name="Yakimov M.M."/>
        </authorList>
    </citation>
    <scope>NUCLEOTIDE SEQUENCE [LARGE SCALE GENOMIC DNA]</scope>
    <source>
        <strain evidence="2 4">HTSR1</strain>
    </source>
</reference>
<proteinExistence type="predicted"/>
<evidence type="ECO:0000313" key="2">
    <source>
        <dbReference type="EMBL" id="AOW80809.1"/>
    </source>
</evidence>
<dbReference type="STRING" id="1873524.HSR6_1707"/>
<dbReference type="EMBL" id="CP016804">
    <property type="protein sequence ID" value="APE96145.1"/>
    <property type="molecule type" value="Genomic_DNA"/>
</dbReference>
<reference evidence="3" key="3">
    <citation type="journal article" date="2017" name="ISME J.">
        <title>Discovery of anaerobic lithoheterotrophic haloarchaea, ubiquitous in hypersaline habitats.</title>
        <authorList>
            <person name="Sorokin D.Y."/>
            <person name="Messina E."/>
            <person name="Smedile F."/>
            <person name="Roman P."/>
            <person name="Damste J.S.S."/>
            <person name="Ciordia S."/>
            <person name="Mena M.C."/>
            <person name="Ferrer M."/>
            <person name="Golyshin P.N."/>
            <person name="Kublanov I.V."/>
            <person name="Samarov N.I."/>
            <person name="Toshchakov S.V."/>
            <person name="La Cono V."/>
            <person name="Yakimov M.M."/>
        </authorList>
    </citation>
    <scope>NUCLEOTIDE SEQUENCE</scope>
    <source>
        <strain evidence="3">HSR6</strain>
    </source>
</reference>
<organism evidence="2 4">
    <name type="scientific">Halodesulfurarchaeum formicicum</name>
    <dbReference type="NCBI Taxonomy" id="1873524"/>
    <lineage>
        <taxon>Archaea</taxon>
        <taxon>Methanobacteriati</taxon>
        <taxon>Methanobacteriota</taxon>
        <taxon>Stenosarchaea group</taxon>
        <taxon>Halobacteria</taxon>
        <taxon>Halobacteriales</taxon>
        <taxon>Halobacteriaceae</taxon>
        <taxon>Halodesulfurarchaeum</taxon>
    </lineage>
</organism>
<feature type="region of interest" description="Disordered" evidence="1">
    <location>
        <begin position="22"/>
        <end position="49"/>
    </location>
</feature>
<dbReference type="Pfam" id="PF24381">
    <property type="entry name" value="DUF7537"/>
    <property type="match status" value="1"/>
</dbReference>
<keyword evidence="5" id="KW-1185">Reference proteome</keyword>
<evidence type="ECO:0008006" key="6">
    <source>
        <dbReference type="Google" id="ProtNLM"/>
    </source>
</evidence>
<dbReference type="Proteomes" id="UP000185608">
    <property type="component" value="Chromosome"/>
</dbReference>
<reference evidence="5" key="2">
    <citation type="submission" date="2016-08" db="EMBL/GenBank/DDBJ databases">
        <title>Discovery of first anaerobic lithoheterotrophic haloarchae widely represented in hypersaline habitats.</title>
        <authorList>
            <person name="Sorokin D.Y."/>
            <person name="Kublanov I.V."/>
            <person name="Roman P."/>
            <person name="Sinninghe Damste J.S."/>
            <person name="Golyshin P.N."/>
            <person name="Rojo D."/>
            <person name="Ciordia S."/>
            <person name="Mena Md.C."/>
            <person name="Ferrer M."/>
            <person name="Smedile F."/>
            <person name="Messina E."/>
            <person name="La Cono V."/>
            <person name="Yakimov M.M."/>
        </authorList>
    </citation>
    <scope>NUCLEOTIDE SEQUENCE [LARGE SCALE GENOMIC DNA]</scope>
    <source>
        <strain evidence="5">HSR6</strain>
    </source>
</reference>
<accession>A0A1D8S645</accession>
<dbReference type="GeneID" id="30418236"/>
<name>A0A1D8S645_9EURY</name>
<dbReference type="OrthoDB" id="199414at2157"/>
<evidence type="ECO:0000313" key="5">
    <source>
        <dbReference type="Proteomes" id="UP000186165"/>
    </source>
</evidence>
<dbReference type="KEGG" id="halh:HTSR_1638"/>
<evidence type="ECO:0000313" key="3">
    <source>
        <dbReference type="EMBL" id="APE96145.1"/>
    </source>
</evidence>
<evidence type="ECO:0000313" key="4">
    <source>
        <dbReference type="Proteomes" id="UP000185608"/>
    </source>
</evidence>
<sequence length="222" mass="24179">MERRRFIASSVAVGLSLLAGCSSDQEPSNGTTTTTPQATTTAADGSNGDETVQFGAVYQLESDYAVDIQYDDPERGLTGSATARFEGDDYYQRIEDSSTGDVYELYHVDGTDYVVINDETCIKNPGPSVEPEESDVDTEADTYAEKPDADLTAKGTTTIDGETVYVFEVTGEDVDGTLTIYVSQATGYLRRVESDWGRLDFHSWGDVEPITAPDMECQDFSN</sequence>
<accession>A0A1J1AEY6</accession>
<protein>
    <recommendedName>
        <fullName evidence="6">Lipoprotein</fullName>
    </recommendedName>
</protein>
<evidence type="ECO:0000256" key="1">
    <source>
        <dbReference type="SAM" id="MobiDB-lite"/>
    </source>
</evidence>